<dbReference type="PANTHER" id="PTHR13937:SF0">
    <property type="entry name" value="EUKARYOTIC TRANSLATION INITIATION FACTOR 3 SUBUNIT C-RELATED"/>
    <property type="match status" value="1"/>
</dbReference>
<dbReference type="AlphaFoldDB" id="A0A815Q235"/>
<dbReference type="GO" id="GO:0003723">
    <property type="term" value="F:RNA binding"/>
    <property type="evidence" value="ECO:0007669"/>
    <property type="project" value="InterPro"/>
</dbReference>
<proteinExistence type="predicted"/>
<name>A0A815Q235_9BILA</name>
<evidence type="ECO:0000256" key="1">
    <source>
        <dbReference type="ARBA" id="ARBA00022490"/>
    </source>
</evidence>
<comment type="caution">
    <text evidence="6">The sequence shown here is derived from an EMBL/GenBank/DDBJ whole genome shotgun (WGS) entry which is preliminary data.</text>
</comment>
<dbReference type="Pfam" id="PF05470">
    <property type="entry name" value="eIF-3c_N"/>
    <property type="match status" value="1"/>
</dbReference>
<sequence>MASNRFFLSDDSSSSEDTTDDEQQQQVQAPKKGASKGAAKSAAKPYLTVSDDEEDVKRVVRSEKVKRYEEIEEIIKKMKHAMRIRDIGLVYECYENLIKAYEKARRVLEKDQGLPRSFIKILAQLDDFINQCWGDREWRDALNKNNSNNLSALRQKIRRFLKQEPLEKEINAYREKPDVHDEELPEHEASPVAQSAESEDDEEEAAAPAKGKPQQDDDESDSSDVTWDESEDDSTDSSIDVDAPNEELYKKFLKTDKTEKEKKTKDASGTKRAPKARRPDRPVQQSEDEDEDGPKDGAPRQDVQKLVSFGKDEEITHDAILKKLNDIIAMRGKRGTNRRDQLECLKILRLYVEKQNSGVLSYL</sequence>
<feature type="domain" description="Eukaryotic translation initiation factor 3 subunit C N-terminal" evidence="5">
    <location>
        <begin position="48"/>
        <end position="355"/>
    </location>
</feature>
<feature type="region of interest" description="Disordered" evidence="4">
    <location>
        <begin position="175"/>
        <end position="309"/>
    </location>
</feature>
<gene>
    <name evidence="6" type="ORF">IZO911_LOCUS42661</name>
</gene>
<dbReference type="GO" id="GO:0003743">
    <property type="term" value="F:translation initiation factor activity"/>
    <property type="evidence" value="ECO:0007669"/>
    <property type="project" value="UniProtKB-KW"/>
</dbReference>
<feature type="compositionally biased region" description="Low complexity" evidence="4">
    <location>
        <begin position="24"/>
        <end position="45"/>
    </location>
</feature>
<dbReference type="GO" id="GO:0031369">
    <property type="term" value="F:translation initiation factor binding"/>
    <property type="evidence" value="ECO:0007669"/>
    <property type="project" value="InterPro"/>
</dbReference>
<feature type="compositionally biased region" description="Basic and acidic residues" evidence="4">
    <location>
        <begin position="294"/>
        <end position="303"/>
    </location>
</feature>
<reference evidence="6" key="1">
    <citation type="submission" date="2021-02" db="EMBL/GenBank/DDBJ databases">
        <authorList>
            <person name="Nowell W R."/>
        </authorList>
    </citation>
    <scope>NUCLEOTIDE SEQUENCE</scope>
</reference>
<dbReference type="EMBL" id="CAJNOE010001883">
    <property type="protein sequence ID" value="CAF1456298.1"/>
    <property type="molecule type" value="Genomic_DNA"/>
</dbReference>
<dbReference type="InterPro" id="IPR027516">
    <property type="entry name" value="EIF3C"/>
</dbReference>
<feature type="compositionally biased region" description="Acidic residues" evidence="4">
    <location>
        <begin position="216"/>
        <end position="235"/>
    </location>
</feature>
<feature type="compositionally biased region" description="Acidic residues" evidence="4">
    <location>
        <begin position="13"/>
        <end position="23"/>
    </location>
</feature>
<evidence type="ECO:0000256" key="4">
    <source>
        <dbReference type="SAM" id="MobiDB-lite"/>
    </source>
</evidence>
<feature type="region of interest" description="Disordered" evidence="4">
    <location>
        <begin position="1"/>
        <end position="46"/>
    </location>
</feature>
<evidence type="ECO:0000256" key="2">
    <source>
        <dbReference type="ARBA" id="ARBA00022540"/>
    </source>
</evidence>
<protein>
    <recommendedName>
        <fullName evidence="5">Eukaryotic translation initiation factor 3 subunit C N-terminal domain-containing protein</fullName>
    </recommendedName>
</protein>
<evidence type="ECO:0000259" key="5">
    <source>
        <dbReference type="Pfam" id="PF05470"/>
    </source>
</evidence>
<dbReference type="InterPro" id="IPR008905">
    <property type="entry name" value="EIF3C_N_dom"/>
</dbReference>
<feature type="compositionally biased region" description="Basic and acidic residues" evidence="4">
    <location>
        <begin position="247"/>
        <end position="269"/>
    </location>
</feature>
<keyword evidence="2" id="KW-0396">Initiation factor</keyword>
<dbReference type="GO" id="GO:0005852">
    <property type="term" value="C:eukaryotic translation initiation factor 3 complex"/>
    <property type="evidence" value="ECO:0007669"/>
    <property type="project" value="InterPro"/>
</dbReference>
<evidence type="ECO:0000256" key="3">
    <source>
        <dbReference type="ARBA" id="ARBA00022917"/>
    </source>
</evidence>
<evidence type="ECO:0000313" key="7">
    <source>
        <dbReference type="Proteomes" id="UP000663860"/>
    </source>
</evidence>
<dbReference type="Proteomes" id="UP000663860">
    <property type="component" value="Unassembled WGS sequence"/>
</dbReference>
<accession>A0A815Q235</accession>
<keyword evidence="1" id="KW-0963">Cytoplasm</keyword>
<keyword evidence="3" id="KW-0648">Protein biosynthesis</keyword>
<dbReference type="PANTHER" id="PTHR13937">
    <property type="entry name" value="EUKARYOTIC TRANSLATION INITATION FACTOR 3, SUBUNIT 8 EIF3S8 -RELATED"/>
    <property type="match status" value="1"/>
</dbReference>
<evidence type="ECO:0000313" key="6">
    <source>
        <dbReference type="EMBL" id="CAF1456298.1"/>
    </source>
</evidence>
<organism evidence="6 7">
    <name type="scientific">Adineta steineri</name>
    <dbReference type="NCBI Taxonomy" id="433720"/>
    <lineage>
        <taxon>Eukaryota</taxon>
        <taxon>Metazoa</taxon>
        <taxon>Spiralia</taxon>
        <taxon>Gnathifera</taxon>
        <taxon>Rotifera</taxon>
        <taxon>Eurotatoria</taxon>
        <taxon>Bdelloidea</taxon>
        <taxon>Adinetida</taxon>
        <taxon>Adinetidae</taxon>
        <taxon>Adineta</taxon>
    </lineage>
</organism>